<sequence length="249" mass="28554">MKPVLKILSYVLSVVFYLVFGLLLLLFDPIQRLCLNVFGYQAHKNSVDYFNWLVVRSLHLLGTRYSIRIPEFLPDNVPVIIASNHQSMWDIPPMIWFLRKLHPKFISKIELGSKIPTISYNLKYGGSVLIDRKNPKQATEQIEKIGKYIQQYKRAVVIFPEGTRSRTGVPKPFKRKGLLTLMEHAPDAWVLPISISNSWKLQQFGMFPMPVGTHLIMKVHPPLQVAGNDPSALIDKVEQLIISEIEIPK</sequence>
<dbReference type="KEGG" id="aue:C5O00_05730"/>
<reference evidence="6 7" key="1">
    <citation type="submission" date="2018-02" db="EMBL/GenBank/DDBJ databases">
        <title>Genomic analysis of the strain RR4-38 isolated from a seawater recirculating aquaculture system.</title>
        <authorList>
            <person name="Kim Y.-S."/>
            <person name="Jang Y.H."/>
            <person name="Kim K.-H."/>
        </authorList>
    </citation>
    <scope>NUCLEOTIDE SEQUENCE [LARGE SCALE GENOMIC DNA]</scope>
    <source>
        <strain evidence="6 7">RR4-38</strain>
    </source>
</reference>
<dbReference type="PANTHER" id="PTHR10434">
    <property type="entry name" value="1-ACYL-SN-GLYCEROL-3-PHOSPHATE ACYLTRANSFERASE"/>
    <property type="match status" value="1"/>
</dbReference>
<dbReference type="Proteomes" id="UP000238442">
    <property type="component" value="Chromosome"/>
</dbReference>
<dbReference type="GO" id="GO:0003841">
    <property type="term" value="F:1-acylglycerol-3-phosphate O-acyltransferase activity"/>
    <property type="evidence" value="ECO:0007669"/>
    <property type="project" value="TreeGrafter"/>
</dbReference>
<dbReference type="RefSeq" id="WP_105215731.1">
    <property type="nucleotide sequence ID" value="NZ_CP027062.1"/>
</dbReference>
<name>A0A2S0HVQ1_9FLAO</name>
<evidence type="ECO:0000259" key="5">
    <source>
        <dbReference type="SMART" id="SM00563"/>
    </source>
</evidence>
<keyword evidence="4" id="KW-0812">Transmembrane</keyword>
<dbReference type="SMART" id="SM00563">
    <property type="entry name" value="PlsC"/>
    <property type="match status" value="1"/>
</dbReference>
<dbReference type="GO" id="GO:0006654">
    <property type="term" value="P:phosphatidic acid biosynthetic process"/>
    <property type="evidence" value="ECO:0007669"/>
    <property type="project" value="TreeGrafter"/>
</dbReference>
<feature type="domain" description="Phospholipid/glycerol acyltransferase" evidence="5">
    <location>
        <begin position="79"/>
        <end position="198"/>
    </location>
</feature>
<organism evidence="6 7">
    <name type="scientific">Pukyongia salina</name>
    <dbReference type="NCBI Taxonomy" id="2094025"/>
    <lineage>
        <taxon>Bacteria</taxon>
        <taxon>Pseudomonadati</taxon>
        <taxon>Bacteroidota</taxon>
        <taxon>Flavobacteriia</taxon>
        <taxon>Flavobacteriales</taxon>
        <taxon>Flavobacteriaceae</taxon>
        <taxon>Pukyongia</taxon>
    </lineage>
</organism>
<dbReference type="PANTHER" id="PTHR10434:SF11">
    <property type="entry name" value="1-ACYL-SN-GLYCEROL-3-PHOSPHATE ACYLTRANSFERASE"/>
    <property type="match status" value="1"/>
</dbReference>
<keyword evidence="3 6" id="KW-0012">Acyltransferase</keyword>
<dbReference type="InterPro" id="IPR002123">
    <property type="entry name" value="Plipid/glycerol_acylTrfase"/>
</dbReference>
<evidence type="ECO:0000313" key="6">
    <source>
        <dbReference type="EMBL" id="AVI50698.1"/>
    </source>
</evidence>
<keyword evidence="4" id="KW-1133">Transmembrane helix</keyword>
<evidence type="ECO:0000256" key="2">
    <source>
        <dbReference type="ARBA" id="ARBA00022679"/>
    </source>
</evidence>
<dbReference type="SUPFAM" id="SSF69593">
    <property type="entry name" value="Glycerol-3-phosphate (1)-acyltransferase"/>
    <property type="match status" value="1"/>
</dbReference>
<dbReference type="EMBL" id="CP027062">
    <property type="protein sequence ID" value="AVI50698.1"/>
    <property type="molecule type" value="Genomic_DNA"/>
</dbReference>
<accession>A0A2S0HVQ1</accession>
<gene>
    <name evidence="6" type="ORF">C5O00_05730</name>
</gene>
<dbReference type="CDD" id="cd07989">
    <property type="entry name" value="LPLAT_AGPAT-like"/>
    <property type="match status" value="1"/>
</dbReference>
<dbReference type="OrthoDB" id="9803035at2"/>
<keyword evidence="7" id="KW-1185">Reference proteome</keyword>
<keyword evidence="2 6" id="KW-0808">Transferase</keyword>
<comment type="pathway">
    <text evidence="1">Lipid metabolism.</text>
</comment>
<dbReference type="Pfam" id="PF01553">
    <property type="entry name" value="Acyltransferase"/>
    <property type="match status" value="1"/>
</dbReference>
<evidence type="ECO:0000256" key="3">
    <source>
        <dbReference type="ARBA" id="ARBA00023315"/>
    </source>
</evidence>
<evidence type="ECO:0000256" key="1">
    <source>
        <dbReference type="ARBA" id="ARBA00005189"/>
    </source>
</evidence>
<protein>
    <submittedName>
        <fullName evidence="6">1-acyl-sn-glycerol-3-phosphate acyltransferase</fullName>
    </submittedName>
</protein>
<proteinExistence type="predicted"/>
<keyword evidence="4" id="KW-0472">Membrane</keyword>
<dbReference type="AlphaFoldDB" id="A0A2S0HVQ1"/>
<feature type="transmembrane region" description="Helical" evidence="4">
    <location>
        <begin position="7"/>
        <end position="27"/>
    </location>
</feature>
<evidence type="ECO:0000256" key="4">
    <source>
        <dbReference type="SAM" id="Phobius"/>
    </source>
</evidence>
<evidence type="ECO:0000313" key="7">
    <source>
        <dbReference type="Proteomes" id="UP000238442"/>
    </source>
</evidence>